<protein>
    <submittedName>
        <fullName evidence="2">Murein L,D-transpeptidase catalytic domain family protein</fullName>
    </submittedName>
</protein>
<dbReference type="EMBL" id="DRSQ01000121">
    <property type="protein sequence ID" value="HHE32130.1"/>
    <property type="molecule type" value="Genomic_DNA"/>
</dbReference>
<organism evidence="2">
    <name type="scientific">Chlorobaculum parvum</name>
    <dbReference type="NCBI Taxonomy" id="274539"/>
    <lineage>
        <taxon>Bacteria</taxon>
        <taxon>Pseudomonadati</taxon>
        <taxon>Chlorobiota</taxon>
        <taxon>Chlorobiia</taxon>
        <taxon>Chlorobiales</taxon>
        <taxon>Chlorobiaceae</taxon>
        <taxon>Chlorobaculum</taxon>
    </lineage>
</organism>
<evidence type="ECO:0000256" key="1">
    <source>
        <dbReference type="SAM" id="Phobius"/>
    </source>
</evidence>
<comment type="caution">
    <text evidence="2">The sequence shown here is derived from an EMBL/GenBank/DDBJ whole genome shotgun (WGS) entry which is preliminary data.</text>
</comment>
<proteinExistence type="predicted"/>
<evidence type="ECO:0000313" key="2">
    <source>
        <dbReference type="EMBL" id="HHE32130.1"/>
    </source>
</evidence>
<accession>A0A7C5DGP7</accession>
<keyword evidence="1" id="KW-0472">Membrane</keyword>
<sequence length="212" mass="23280">MQSFASKAIRITTVAFVVVLSTLLVLLLYVPGRISDEAVSEAKTALASYLEAHPGETARTLAVVDFSQPSYMKRMAIIDLNGGERTFHRVAHGRNSGQLYASRFSDVPDSNTSSLGLFRVTRRYHGDHGLALRLDGLDSLRNHNAAVRDIVLHEAGYVSIPYILLNLATLNGPMIGRSNGCFAVSRRDIVEVVAKLADGGFIYAWEVEENMR</sequence>
<dbReference type="PANTHER" id="PTHR38477:SF1">
    <property type="entry name" value="MUREIN L,D-TRANSPEPTIDASE CATALYTIC DOMAIN FAMILY PROTEIN"/>
    <property type="match status" value="1"/>
</dbReference>
<keyword evidence="1" id="KW-0812">Transmembrane</keyword>
<keyword evidence="1" id="KW-1133">Transmembrane helix</keyword>
<reference evidence="2" key="1">
    <citation type="journal article" date="2020" name="mSystems">
        <title>Genome- and Community-Level Interaction Insights into Carbon Utilization and Element Cycling Functions of Hydrothermarchaeota in Hydrothermal Sediment.</title>
        <authorList>
            <person name="Zhou Z."/>
            <person name="Liu Y."/>
            <person name="Xu W."/>
            <person name="Pan J."/>
            <person name="Luo Z.H."/>
            <person name="Li M."/>
        </authorList>
    </citation>
    <scope>NUCLEOTIDE SEQUENCE [LARGE SCALE GENOMIC DNA]</scope>
    <source>
        <strain evidence="2">HyVt-633</strain>
    </source>
</reference>
<gene>
    <name evidence="2" type="ORF">ENL07_05745</name>
</gene>
<dbReference type="PANTHER" id="PTHR38477">
    <property type="entry name" value="HYPOTHETICAL EXPORTED PROTEIN"/>
    <property type="match status" value="1"/>
</dbReference>
<dbReference type="Pfam" id="PF13645">
    <property type="entry name" value="YkuD_2"/>
    <property type="match status" value="1"/>
</dbReference>
<dbReference type="Proteomes" id="UP000886058">
    <property type="component" value="Unassembled WGS sequence"/>
</dbReference>
<feature type="transmembrane region" description="Helical" evidence="1">
    <location>
        <begin position="12"/>
        <end position="30"/>
    </location>
</feature>
<dbReference type="AlphaFoldDB" id="A0A7C5DGP7"/>
<dbReference type="InterPro" id="IPR032676">
    <property type="entry name" value="YkuD_2"/>
</dbReference>
<name>A0A7C5DGP7_9CHLB</name>